<dbReference type="RefSeq" id="WP_014092139.1">
    <property type="nucleotide sequence ID" value="NC_016011.1"/>
</dbReference>
<dbReference type="Proteomes" id="UP000001286">
    <property type="component" value="Chromosome"/>
</dbReference>
<dbReference type="GeneID" id="57075623"/>
<sequence length="136" mass="16129">MKQEAYNAVKMKVDQEKTAILKELQLLLAKREQVAEKLAHEKEVYYSRTKKERLQVAVLAGSMQLDAFSPTRITQMEREITQIGQYIQSNEQILEQLQEKGKQAKKMYDDTRKKWQQLENKKEEQTLRDLKMVLLK</sequence>
<evidence type="ECO:0000313" key="2">
    <source>
        <dbReference type="EMBL" id="CBW85112.1"/>
    </source>
</evidence>
<reference evidence="2 3" key="1">
    <citation type="journal article" date="2011" name="J. Bacteriol.">
        <title>Complete genome sequence of the animal pathogen Listeria ivanovii, which provides insights into host specificities and evolution of the genus Listeria.</title>
        <authorList>
            <person name="Buchrieser C."/>
            <person name="Rusniok C."/>
            <person name="Garrido P."/>
            <person name="Hain T."/>
            <person name="Scortti M."/>
            <person name="Lampidis R."/>
            <person name="Karst U."/>
            <person name="Chakraborty T."/>
            <person name="Cossart P."/>
            <person name="Kreft J."/>
            <person name="Vazquez-Boland J.A."/>
            <person name="Goebel W."/>
            <person name="Glaser P."/>
        </authorList>
    </citation>
    <scope>NUCLEOTIDE SEQUENCE [LARGE SCALE GENOMIC DNA]</scope>
    <source>
        <strain evidence="3">ATCC BAA-678 / PAM 55</strain>
    </source>
</reference>
<name>G2ZCV7_LISIP</name>
<evidence type="ECO:0008006" key="4">
    <source>
        <dbReference type="Google" id="ProtNLM"/>
    </source>
</evidence>
<dbReference type="EMBL" id="FR687253">
    <property type="protein sequence ID" value="CBW85112.1"/>
    <property type="molecule type" value="Genomic_DNA"/>
</dbReference>
<dbReference type="KEGG" id="liv:LIV_0634"/>
<protein>
    <recommendedName>
        <fullName evidence="4">Flagellar FliJ protein</fullName>
    </recommendedName>
</protein>
<keyword evidence="1" id="KW-0175">Coiled coil</keyword>
<evidence type="ECO:0000256" key="1">
    <source>
        <dbReference type="SAM" id="Coils"/>
    </source>
</evidence>
<organism evidence="2 3">
    <name type="scientific">Listeria ivanovii (strain ATCC BAA-678 / PAM 55)</name>
    <dbReference type="NCBI Taxonomy" id="881621"/>
    <lineage>
        <taxon>Bacteria</taxon>
        <taxon>Bacillati</taxon>
        <taxon>Bacillota</taxon>
        <taxon>Bacilli</taxon>
        <taxon>Bacillales</taxon>
        <taxon>Listeriaceae</taxon>
        <taxon>Listeria</taxon>
    </lineage>
</organism>
<dbReference type="OrthoDB" id="2364840at2"/>
<dbReference type="eggNOG" id="ENOG502ZIZN">
    <property type="taxonomic scope" value="Bacteria"/>
</dbReference>
<feature type="coiled-coil region" evidence="1">
    <location>
        <begin position="87"/>
        <end position="128"/>
    </location>
</feature>
<dbReference type="AlphaFoldDB" id="G2ZCV7"/>
<gene>
    <name evidence="2" type="ordered locus">LIV_0634</name>
</gene>
<accession>G2ZCV7</accession>
<dbReference type="HOGENOM" id="CLU_1872899_0_0_9"/>
<proteinExistence type="predicted"/>
<evidence type="ECO:0000313" key="3">
    <source>
        <dbReference type="Proteomes" id="UP000001286"/>
    </source>
</evidence>